<accession>A0A2I6S4K2</accession>
<evidence type="ECO:0000313" key="4">
    <source>
        <dbReference type="EMBL" id="AUN93944.1"/>
    </source>
</evidence>
<dbReference type="RefSeq" id="WP_102245883.1">
    <property type="nucleotide sequence ID" value="NZ_CP025682.1"/>
</dbReference>
<dbReference type="AlphaFoldDB" id="A0A2I6S4K2"/>
<protein>
    <submittedName>
        <fullName evidence="5">IS110 family transposase</fullName>
    </submittedName>
</protein>
<dbReference type="KEGG" id="atw:C0099_12430"/>
<dbReference type="NCBIfam" id="NF033542">
    <property type="entry name" value="transpos_IS110"/>
    <property type="match status" value="1"/>
</dbReference>
<organism evidence="5 7">
    <name type="scientific">Pseudazoarcus pumilus</name>
    <dbReference type="NCBI Taxonomy" id="2067960"/>
    <lineage>
        <taxon>Bacteria</taxon>
        <taxon>Pseudomonadati</taxon>
        <taxon>Pseudomonadota</taxon>
        <taxon>Betaproteobacteria</taxon>
        <taxon>Rhodocyclales</taxon>
        <taxon>Zoogloeaceae</taxon>
        <taxon>Pseudazoarcus</taxon>
    </lineage>
</organism>
<reference evidence="5 7" key="1">
    <citation type="submission" date="2018-01" db="EMBL/GenBank/DDBJ databases">
        <authorList>
            <person name="Fu G.-Y."/>
        </authorList>
    </citation>
    <scope>NUCLEOTIDE SEQUENCE [LARGE SCALE GENOMIC DNA]</scope>
    <source>
        <strain evidence="5 7">SY39</strain>
    </source>
</reference>
<name>A0A2I6S4K2_9RHOO</name>
<dbReference type="EMBL" id="CP025682">
    <property type="protein sequence ID" value="AUN94185.1"/>
    <property type="molecule type" value="Genomic_DNA"/>
</dbReference>
<keyword evidence="7" id="KW-1185">Reference proteome</keyword>
<evidence type="ECO:0000259" key="1">
    <source>
        <dbReference type="Pfam" id="PF01548"/>
    </source>
</evidence>
<dbReference type="GO" id="GO:0004803">
    <property type="term" value="F:transposase activity"/>
    <property type="evidence" value="ECO:0007669"/>
    <property type="project" value="InterPro"/>
</dbReference>
<evidence type="ECO:0000313" key="3">
    <source>
        <dbReference type="EMBL" id="AUN93809.1"/>
    </source>
</evidence>
<dbReference type="Proteomes" id="UP000242205">
    <property type="component" value="Chromosome"/>
</dbReference>
<dbReference type="PANTHER" id="PTHR33055:SF3">
    <property type="entry name" value="PUTATIVE TRANSPOSASE FOR IS117-RELATED"/>
    <property type="match status" value="1"/>
</dbReference>
<feature type="domain" description="Transposase IS116/IS110/IS902 C-terminal" evidence="2">
    <location>
        <begin position="211"/>
        <end position="288"/>
    </location>
</feature>
<dbReference type="OrthoDB" id="5289737at2"/>
<evidence type="ECO:0000313" key="6">
    <source>
        <dbReference type="EMBL" id="AUN95662.1"/>
    </source>
</evidence>
<dbReference type="InterPro" id="IPR047650">
    <property type="entry name" value="Transpos_IS110"/>
</dbReference>
<reference evidence="5" key="2">
    <citation type="journal article" date="2019" name="Int. J. Syst. Evol. Microbiol.">
        <title>Azoarcus pumilus sp. nov., isolated from seawater in Sanya, China.</title>
        <authorList>
            <person name="Fu G.Y."/>
            <person name="Yu X.Y."/>
            <person name="Yu X.D."/>
            <person name="Zhao Z."/>
            <person name="Chen C."/>
            <person name="Wang R.J."/>
            <person name="Wu M."/>
            <person name="Zhang X.Q."/>
        </authorList>
    </citation>
    <scope>NUCLEOTIDE SEQUENCE</scope>
    <source>
        <strain evidence="5">SY39</strain>
    </source>
</reference>
<dbReference type="InterPro" id="IPR003346">
    <property type="entry name" value="Transposase_20"/>
</dbReference>
<evidence type="ECO:0000259" key="2">
    <source>
        <dbReference type="Pfam" id="PF02371"/>
    </source>
</evidence>
<gene>
    <name evidence="3" type="ORF">C0099_01965</name>
    <name evidence="4" type="ORF">C0099_02665</name>
    <name evidence="5" type="ORF">C0099_04060</name>
    <name evidence="6" type="ORF">C0099_12430</name>
</gene>
<sequence length="350" mass="38812">MKITRLGIDLAKQVFQLHGVDERGHRVLRRQVRRAQLLEYLARLEPCLIGMEACAGAHHWARRLRELGHDVRLIAPQFVKPYVRGNKNDANDAEAICEAVGRPDMRFVRIKTVAQQDIQALHRVRSERVTSRTALVNQIRGLVGEYGIAIAQGVRQVRVALPVLIENADERLSEAFVQILSEQYDDLVALDERIARLDAQIERIAREDGAARRLMSLRGVGPITATALVASLGDGRQFARARQASAWAGIVPAQHASGGKQRLLGISKRGDAYVRTLLIHGARSVIKNCAHKDDALSCWVQALCARRNKNVAAVALANKTLRMAWALLVRGGEYDPEHARTRTEEPVGVA</sequence>
<dbReference type="GO" id="GO:0003677">
    <property type="term" value="F:DNA binding"/>
    <property type="evidence" value="ECO:0007669"/>
    <property type="project" value="InterPro"/>
</dbReference>
<dbReference type="KEGG" id="atw:C0099_04060"/>
<proteinExistence type="predicted"/>
<evidence type="ECO:0000313" key="7">
    <source>
        <dbReference type="Proteomes" id="UP000242205"/>
    </source>
</evidence>
<dbReference type="InterPro" id="IPR002525">
    <property type="entry name" value="Transp_IS110-like_N"/>
</dbReference>
<dbReference type="EMBL" id="CP025682">
    <property type="protein sequence ID" value="AUN95662.1"/>
    <property type="molecule type" value="Genomic_DNA"/>
</dbReference>
<dbReference type="PANTHER" id="PTHR33055">
    <property type="entry name" value="TRANSPOSASE FOR INSERTION SEQUENCE ELEMENT IS1111A"/>
    <property type="match status" value="1"/>
</dbReference>
<dbReference type="KEGG" id="atw:C0099_01965"/>
<dbReference type="Pfam" id="PF01548">
    <property type="entry name" value="DEDD_Tnp_IS110"/>
    <property type="match status" value="1"/>
</dbReference>
<evidence type="ECO:0000313" key="5">
    <source>
        <dbReference type="EMBL" id="AUN94185.1"/>
    </source>
</evidence>
<feature type="domain" description="Transposase IS110-like N-terminal" evidence="1">
    <location>
        <begin position="6"/>
        <end position="146"/>
    </location>
</feature>
<dbReference type="EMBL" id="CP025682">
    <property type="protein sequence ID" value="AUN93809.1"/>
    <property type="molecule type" value="Genomic_DNA"/>
</dbReference>
<dbReference type="Pfam" id="PF02371">
    <property type="entry name" value="Transposase_20"/>
    <property type="match status" value="1"/>
</dbReference>
<dbReference type="GO" id="GO:0006313">
    <property type="term" value="P:DNA transposition"/>
    <property type="evidence" value="ECO:0007669"/>
    <property type="project" value="InterPro"/>
</dbReference>
<dbReference type="EMBL" id="CP025682">
    <property type="protein sequence ID" value="AUN93944.1"/>
    <property type="molecule type" value="Genomic_DNA"/>
</dbReference>
<dbReference type="KEGG" id="atw:C0099_02665"/>